<dbReference type="Proteomes" id="UP000256645">
    <property type="component" value="Unassembled WGS sequence"/>
</dbReference>
<proteinExistence type="predicted"/>
<dbReference type="PANTHER" id="PTHR43792">
    <property type="entry name" value="GNAT FAMILY, PUTATIVE (AFU_ORTHOLOGUE AFUA_3G00765)-RELATED-RELATED"/>
    <property type="match status" value="1"/>
</dbReference>
<dbReference type="InterPro" id="IPR000182">
    <property type="entry name" value="GNAT_dom"/>
</dbReference>
<evidence type="ECO:0000313" key="3">
    <source>
        <dbReference type="Proteomes" id="UP000256645"/>
    </source>
</evidence>
<dbReference type="EMBL" id="PDLM01000007">
    <property type="protein sequence ID" value="RDW73270.1"/>
    <property type="molecule type" value="Genomic_DNA"/>
</dbReference>
<dbReference type="InterPro" id="IPR016181">
    <property type="entry name" value="Acyl_CoA_acyltransferase"/>
</dbReference>
<sequence>MTTPTPTPPAHARPSHSINTPRLLLRSAIPTDATASTILWTEPLNNPFGGVVDFNASYDKRLASIHKQALTTASGKDAFMQVILKDATVAPAEFPAGLKVVDGVMIGMSGFNSFPVGEDGALVGDVGALIDCRFQRRGFAVETLSAVFEYGFGVLGVRSMALDTEVENKPWRELMKRMGLGGAESLQTGDDEGKSGEVVYRFDRDMWEGAKEEMKKNGKWYL</sequence>
<dbReference type="GO" id="GO:0016747">
    <property type="term" value="F:acyltransferase activity, transferring groups other than amino-acyl groups"/>
    <property type="evidence" value="ECO:0007669"/>
    <property type="project" value="InterPro"/>
</dbReference>
<dbReference type="InterPro" id="IPR051531">
    <property type="entry name" value="N-acetyltransferase"/>
</dbReference>
<dbReference type="Pfam" id="PF13302">
    <property type="entry name" value="Acetyltransf_3"/>
    <property type="match status" value="1"/>
</dbReference>
<protein>
    <recommendedName>
        <fullName evidence="1">N-acetyltransferase domain-containing protein</fullName>
    </recommendedName>
</protein>
<dbReference type="SUPFAM" id="SSF55729">
    <property type="entry name" value="Acyl-CoA N-acyltransferases (Nat)"/>
    <property type="match status" value="1"/>
</dbReference>
<dbReference type="AlphaFoldDB" id="A0A3D8RH31"/>
<dbReference type="Gene3D" id="3.40.630.30">
    <property type="match status" value="1"/>
</dbReference>
<feature type="domain" description="N-acetyltransferase" evidence="1">
    <location>
        <begin position="102"/>
        <end position="180"/>
    </location>
</feature>
<evidence type="ECO:0000313" key="2">
    <source>
        <dbReference type="EMBL" id="RDW73270.1"/>
    </source>
</evidence>
<gene>
    <name evidence="2" type="ORF">BP6252_07177</name>
</gene>
<reference evidence="2 3" key="1">
    <citation type="journal article" date="2018" name="IMA Fungus">
        <title>IMA Genome-F 9: Draft genome sequence of Annulohypoxylon stygium, Aspergillus mulundensis, Berkeleyomyces basicola (syn. Thielaviopsis basicola), Ceratocystis smalleyi, two Cercospora beticola strains, Coleophoma cylindrospora, Fusarium fracticaudum, Phialophora cf. hyalina, and Morchella septimelata.</title>
        <authorList>
            <person name="Wingfield B.D."/>
            <person name="Bills G.F."/>
            <person name="Dong Y."/>
            <person name="Huang W."/>
            <person name="Nel W.J."/>
            <person name="Swalarsk-Parry B.S."/>
            <person name="Vaghefi N."/>
            <person name="Wilken P.M."/>
            <person name="An Z."/>
            <person name="de Beer Z.W."/>
            <person name="De Vos L."/>
            <person name="Chen L."/>
            <person name="Duong T.A."/>
            <person name="Gao Y."/>
            <person name="Hammerbacher A."/>
            <person name="Kikkert J.R."/>
            <person name="Li Y."/>
            <person name="Li H."/>
            <person name="Li K."/>
            <person name="Li Q."/>
            <person name="Liu X."/>
            <person name="Ma X."/>
            <person name="Naidoo K."/>
            <person name="Pethybridge S.J."/>
            <person name="Sun J."/>
            <person name="Steenkamp E.T."/>
            <person name="van der Nest M.A."/>
            <person name="van Wyk S."/>
            <person name="Wingfield M.J."/>
            <person name="Xiong C."/>
            <person name="Yue Q."/>
            <person name="Zhang X."/>
        </authorList>
    </citation>
    <scope>NUCLEOTIDE SEQUENCE [LARGE SCALE GENOMIC DNA]</scope>
    <source>
        <strain evidence="2 3">BP6252</strain>
    </source>
</reference>
<comment type="caution">
    <text evidence="2">The sequence shown here is derived from an EMBL/GenBank/DDBJ whole genome shotgun (WGS) entry which is preliminary data.</text>
</comment>
<evidence type="ECO:0000259" key="1">
    <source>
        <dbReference type="Pfam" id="PF13302"/>
    </source>
</evidence>
<dbReference type="OrthoDB" id="64477at2759"/>
<dbReference type="PANTHER" id="PTHR43792:SF1">
    <property type="entry name" value="N-ACETYLTRANSFERASE DOMAIN-CONTAINING PROTEIN"/>
    <property type="match status" value="1"/>
</dbReference>
<accession>A0A3D8RH31</accession>
<keyword evidence="3" id="KW-1185">Reference proteome</keyword>
<name>A0A3D8RH31_9HELO</name>
<organism evidence="2 3">
    <name type="scientific">Coleophoma cylindrospora</name>
    <dbReference type="NCBI Taxonomy" id="1849047"/>
    <lineage>
        <taxon>Eukaryota</taxon>
        <taxon>Fungi</taxon>
        <taxon>Dikarya</taxon>
        <taxon>Ascomycota</taxon>
        <taxon>Pezizomycotina</taxon>
        <taxon>Leotiomycetes</taxon>
        <taxon>Helotiales</taxon>
        <taxon>Dermateaceae</taxon>
        <taxon>Coleophoma</taxon>
    </lineage>
</organism>